<comment type="subunit">
    <text evidence="4 11">The basal body constitutes a major portion of the flagellar organelle and consists of four rings (L,P,S, and M) mounted on a central rod.</text>
</comment>
<dbReference type="GO" id="GO:0071973">
    <property type="term" value="P:bacterial-type flagellum-dependent cell motility"/>
    <property type="evidence" value="ECO:0007669"/>
    <property type="project" value="InterPro"/>
</dbReference>
<evidence type="ECO:0000256" key="7">
    <source>
        <dbReference type="ARBA" id="ARBA00023139"/>
    </source>
</evidence>
<keyword evidence="13" id="KW-0969">Cilium</keyword>
<dbReference type="GO" id="GO:0003774">
    <property type="term" value="F:cytoskeletal motor activity"/>
    <property type="evidence" value="ECO:0007669"/>
    <property type="project" value="InterPro"/>
</dbReference>
<dbReference type="GO" id="GO:0009279">
    <property type="term" value="C:cell outer membrane"/>
    <property type="evidence" value="ECO:0007669"/>
    <property type="project" value="UniProtKB-SubCell"/>
</dbReference>
<reference evidence="13 14" key="1">
    <citation type="submission" date="2018-08" db="EMBL/GenBank/DDBJ databases">
        <title>Salinimonas sediminis sp. nov., a piezophilic bacterium isolated from a deep-sea sediment sample from the New Britain Trench.</title>
        <authorList>
            <person name="Cao J."/>
        </authorList>
    </citation>
    <scope>NUCLEOTIDE SEQUENCE [LARGE SCALE GENOMIC DNA]</scope>
    <source>
        <strain evidence="13 14">N102</strain>
    </source>
</reference>
<dbReference type="OrthoDB" id="9789463at2"/>
<evidence type="ECO:0000256" key="12">
    <source>
        <dbReference type="SAM" id="SignalP"/>
    </source>
</evidence>
<name>A0A346NHF4_9ALTE</name>
<dbReference type="GO" id="GO:0009427">
    <property type="term" value="C:bacterial-type flagellum basal body, distal rod, L ring"/>
    <property type="evidence" value="ECO:0007669"/>
    <property type="project" value="InterPro"/>
</dbReference>
<feature type="chain" id="PRO_5016666242" description="Flagellar L-ring protein" evidence="12">
    <location>
        <begin position="18"/>
        <end position="249"/>
    </location>
</feature>
<evidence type="ECO:0000256" key="10">
    <source>
        <dbReference type="ARBA" id="ARBA00023288"/>
    </source>
</evidence>
<protein>
    <recommendedName>
        <fullName evidence="11">Flagellar L-ring protein</fullName>
    </recommendedName>
    <alternativeName>
        <fullName evidence="11">Basal body L-ring protein</fullName>
    </alternativeName>
</protein>
<gene>
    <name evidence="11" type="primary">flgH</name>
    <name evidence="13" type="ORF">D0Y50_00395</name>
</gene>
<evidence type="ECO:0000313" key="13">
    <source>
        <dbReference type="EMBL" id="AXR04961.1"/>
    </source>
</evidence>
<comment type="subcellular location">
    <subcellularLocation>
        <location evidence="11">Cell outer membrane</location>
    </subcellularLocation>
    <subcellularLocation>
        <location evidence="11">Bacterial flagellum basal body</location>
    </subcellularLocation>
    <subcellularLocation>
        <location evidence="2">Membrane</location>
        <topology evidence="2">Lipid-anchor</topology>
    </subcellularLocation>
</comment>
<keyword evidence="8 11" id="KW-0975">Bacterial flagellum</keyword>
<dbReference type="Pfam" id="PF02107">
    <property type="entry name" value="FlgH"/>
    <property type="match status" value="1"/>
</dbReference>
<keyword evidence="6 11" id="KW-0472">Membrane</keyword>
<feature type="signal peptide" evidence="12">
    <location>
        <begin position="1"/>
        <end position="17"/>
    </location>
</feature>
<dbReference type="AlphaFoldDB" id="A0A346NHF4"/>
<sequence length="249" mass="27267">MKIECHFLLVFLSLQLAACSQTPSQEEAVVASSPTNPDVTQREIAAHSSTAEHGDPAFRPPRTQPVEIVSVPTGSLFNPQHAGSLYVVHHNHTVGDMVLIELDEQTSSKKSVDYNEDKASSFQIKPLTVNAGPIHIADDDLNIDHGQEGEFSSSANTSQSNTLEGKITVYVVEVLPNRNLVVAGEKWITMNQGKEYIRFSGDIRTQDIDLNNTVSSQKVGNALIEYSGKGTLQDNQQRTLLSKLFSFFG</sequence>
<dbReference type="Proteomes" id="UP000262073">
    <property type="component" value="Chromosome"/>
</dbReference>
<keyword evidence="14" id="KW-1185">Reference proteome</keyword>
<evidence type="ECO:0000256" key="3">
    <source>
        <dbReference type="ARBA" id="ARBA00006929"/>
    </source>
</evidence>
<organism evidence="13 14">
    <name type="scientific">Salinimonas sediminis</name>
    <dbReference type="NCBI Taxonomy" id="2303538"/>
    <lineage>
        <taxon>Bacteria</taxon>
        <taxon>Pseudomonadati</taxon>
        <taxon>Pseudomonadota</taxon>
        <taxon>Gammaproteobacteria</taxon>
        <taxon>Alteromonadales</taxon>
        <taxon>Alteromonadaceae</taxon>
        <taxon>Alteromonas/Salinimonas group</taxon>
        <taxon>Salinimonas</taxon>
    </lineage>
</organism>
<evidence type="ECO:0000256" key="8">
    <source>
        <dbReference type="ARBA" id="ARBA00023143"/>
    </source>
</evidence>
<evidence type="ECO:0000256" key="1">
    <source>
        <dbReference type="ARBA" id="ARBA00002591"/>
    </source>
</evidence>
<evidence type="ECO:0000256" key="4">
    <source>
        <dbReference type="ARBA" id="ARBA00011439"/>
    </source>
</evidence>
<dbReference type="EMBL" id="CP031769">
    <property type="protein sequence ID" value="AXR04961.1"/>
    <property type="molecule type" value="Genomic_DNA"/>
</dbReference>
<comment type="function">
    <text evidence="1 11">Assembles around the rod to form the L-ring and probably protects the motor/basal body from shearing forces during rotation.</text>
</comment>
<dbReference type="InterPro" id="IPR000527">
    <property type="entry name" value="Flag_Lring"/>
</dbReference>
<dbReference type="HAMAP" id="MF_00415">
    <property type="entry name" value="FlgH"/>
    <property type="match status" value="1"/>
</dbReference>
<evidence type="ECO:0000256" key="6">
    <source>
        <dbReference type="ARBA" id="ARBA00023136"/>
    </source>
</evidence>
<evidence type="ECO:0000313" key="14">
    <source>
        <dbReference type="Proteomes" id="UP000262073"/>
    </source>
</evidence>
<accession>A0A346NHF4</accession>
<keyword evidence="10" id="KW-0449">Lipoprotein</keyword>
<proteinExistence type="inferred from homology"/>
<evidence type="ECO:0000256" key="2">
    <source>
        <dbReference type="ARBA" id="ARBA00004635"/>
    </source>
</evidence>
<comment type="similarity">
    <text evidence="3 11">Belongs to the FlgH family.</text>
</comment>
<evidence type="ECO:0000256" key="5">
    <source>
        <dbReference type="ARBA" id="ARBA00022729"/>
    </source>
</evidence>
<dbReference type="PANTHER" id="PTHR34933:SF1">
    <property type="entry name" value="FLAGELLAR L-RING PROTEIN"/>
    <property type="match status" value="1"/>
</dbReference>
<keyword evidence="5 12" id="KW-0732">Signal</keyword>
<dbReference type="PRINTS" id="PR01008">
    <property type="entry name" value="FLGLRINGFLGH"/>
</dbReference>
<keyword evidence="13" id="KW-0282">Flagellum</keyword>
<keyword evidence="13" id="KW-0966">Cell projection</keyword>
<keyword evidence="9 11" id="KW-0998">Cell outer membrane</keyword>
<dbReference type="PANTHER" id="PTHR34933">
    <property type="entry name" value="FLAGELLAR L-RING PROTEIN"/>
    <property type="match status" value="1"/>
</dbReference>
<keyword evidence="7" id="KW-0564">Palmitate</keyword>
<dbReference type="RefSeq" id="WP_117314939.1">
    <property type="nucleotide sequence ID" value="NZ_CP031769.1"/>
</dbReference>
<evidence type="ECO:0000256" key="11">
    <source>
        <dbReference type="HAMAP-Rule" id="MF_00415"/>
    </source>
</evidence>
<dbReference type="KEGG" id="salm:D0Y50_00395"/>
<evidence type="ECO:0000256" key="9">
    <source>
        <dbReference type="ARBA" id="ARBA00023237"/>
    </source>
</evidence>